<dbReference type="Proteomes" id="UP000000238">
    <property type="component" value="Chromosome"/>
</dbReference>
<dbReference type="EMBL" id="CP000155">
    <property type="protein sequence ID" value="ABC29071.1"/>
    <property type="molecule type" value="Genomic_DNA"/>
</dbReference>
<protein>
    <submittedName>
        <fullName evidence="2">Uncharacterized protein</fullName>
    </submittedName>
</protein>
<evidence type="ECO:0000256" key="1">
    <source>
        <dbReference type="SAM" id="SignalP"/>
    </source>
</evidence>
<sequence length="158" mass="17786">MARCKYRLQISLALILTTYLSAGCSTTNAVESNNKKGQIQLFLQDSPPNESELYADWAAYLNDFKSTEGDNLSVTRALHASPALDNINLNGFKEKYSTLFVISDRTCYLYTGPILEPAVYDFIHRVSAQQEIPEFLIQFSPEALKGRLTIDEYSVNCQ</sequence>
<proteinExistence type="predicted"/>
<accession>Q2SJV3</accession>
<dbReference type="PROSITE" id="PS51257">
    <property type="entry name" value="PROKAR_LIPOPROTEIN"/>
    <property type="match status" value="1"/>
</dbReference>
<evidence type="ECO:0000313" key="3">
    <source>
        <dbReference type="Proteomes" id="UP000000238"/>
    </source>
</evidence>
<dbReference type="RefSeq" id="WP_011396140.1">
    <property type="nucleotide sequence ID" value="NC_007645.1"/>
</dbReference>
<name>Q2SJV3_HAHCH</name>
<dbReference type="OrthoDB" id="7062783at2"/>
<organism evidence="2 3">
    <name type="scientific">Hahella chejuensis (strain KCTC 2396)</name>
    <dbReference type="NCBI Taxonomy" id="349521"/>
    <lineage>
        <taxon>Bacteria</taxon>
        <taxon>Pseudomonadati</taxon>
        <taxon>Pseudomonadota</taxon>
        <taxon>Gammaproteobacteria</taxon>
        <taxon>Oceanospirillales</taxon>
        <taxon>Hahellaceae</taxon>
        <taxon>Hahella</taxon>
    </lineage>
</organism>
<evidence type="ECO:0000313" key="2">
    <source>
        <dbReference type="EMBL" id="ABC29071.1"/>
    </source>
</evidence>
<gene>
    <name evidence="2" type="ordered locus">HCH_02244</name>
</gene>
<dbReference type="AlphaFoldDB" id="Q2SJV3"/>
<feature type="signal peptide" evidence="1">
    <location>
        <begin position="1"/>
        <end position="22"/>
    </location>
</feature>
<reference evidence="2 3" key="1">
    <citation type="journal article" date="2005" name="Nucleic Acids Res.">
        <title>Genomic blueprint of Hahella chejuensis, a marine microbe producing an algicidal agent.</title>
        <authorList>
            <person name="Jeong H."/>
            <person name="Yim J.H."/>
            <person name="Lee C."/>
            <person name="Choi S.-H."/>
            <person name="Park Y.K."/>
            <person name="Yoon S.H."/>
            <person name="Hur C.-G."/>
            <person name="Kang H.-Y."/>
            <person name="Kim D."/>
            <person name="Lee H.H."/>
            <person name="Park K.H."/>
            <person name="Park S.-H."/>
            <person name="Park H.-S."/>
            <person name="Lee H.K."/>
            <person name="Oh T.K."/>
            <person name="Kim J.F."/>
        </authorList>
    </citation>
    <scope>NUCLEOTIDE SEQUENCE [LARGE SCALE GENOMIC DNA]</scope>
    <source>
        <strain evidence="2 3">KCTC 2396</strain>
    </source>
</reference>
<keyword evidence="1" id="KW-0732">Signal</keyword>
<dbReference type="KEGG" id="hch:HCH_02244"/>
<feature type="chain" id="PRO_5004215120" evidence="1">
    <location>
        <begin position="23"/>
        <end position="158"/>
    </location>
</feature>
<dbReference type="HOGENOM" id="CLU_1666946_0_0_6"/>
<keyword evidence="3" id="KW-1185">Reference proteome</keyword>